<dbReference type="PANTHER" id="PTHR43123:SF4">
    <property type="entry name" value="POLYSACCHARIDE DEACETYLASE"/>
    <property type="match status" value="1"/>
</dbReference>
<sequence>MTTPAHAPLPRHDRFDYTPIHRRPDFCWPGGARLAVYVAVNHEHFAFGAGLGARLAPGTEPDVLNHAWREYGNRVGAWRLMALLDQLGLPAAALLNTALYDHCPELVAACVARGDELVAHGHTNADNQSALAPEAEAALLAACRARIAAESGRAPEGWLSPWIAETPRTPDLLAAAGYRYTLNWCHDDQPTRLRTAAGPLWAIPYPQEANDIPAVIARQMTGAQFAELLADQFDEMREQSAHQPLVMGIALHPYLVGQPHRLRPLRRVLARIAAADDVWLTTPGRIAAHMDALAAEGGWPL</sequence>
<dbReference type="SUPFAM" id="SSF88713">
    <property type="entry name" value="Glycoside hydrolase/deacetylase"/>
    <property type="match status" value="1"/>
</dbReference>
<dbReference type="InterPro" id="IPR011330">
    <property type="entry name" value="Glyco_hydro/deAcase_b/a-brl"/>
</dbReference>
<reference evidence="3" key="2">
    <citation type="submission" date="2025-08" db="UniProtKB">
        <authorList>
            <consortium name="RefSeq"/>
        </authorList>
    </citation>
    <scope>IDENTIFICATION</scope>
</reference>
<dbReference type="Gene3D" id="3.20.20.370">
    <property type="entry name" value="Glycoside hydrolase/deacetylase"/>
    <property type="match status" value="1"/>
</dbReference>
<organism evidence="2 3">
    <name type="scientific">Derxia gummosa DSM 723</name>
    <dbReference type="NCBI Taxonomy" id="1121388"/>
    <lineage>
        <taxon>Bacteria</taxon>
        <taxon>Pseudomonadati</taxon>
        <taxon>Pseudomonadota</taxon>
        <taxon>Betaproteobacteria</taxon>
        <taxon>Burkholderiales</taxon>
        <taxon>Alcaligenaceae</taxon>
        <taxon>Derxia</taxon>
    </lineage>
</organism>
<evidence type="ECO:0000313" key="2">
    <source>
        <dbReference type="Proteomes" id="UP000675920"/>
    </source>
</evidence>
<accession>A0A8B6X503</accession>
<dbReference type="EC" id="3.-.-.-" evidence="3"/>
<dbReference type="GO" id="GO:0016810">
    <property type="term" value="F:hydrolase activity, acting on carbon-nitrogen (but not peptide) bonds"/>
    <property type="evidence" value="ECO:0007669"/>
    <property type="project" value="InterPro"/>
</dbReference>
<reference evidence="3" key="1">
    <citation type="journal article" date="2003" name="Carbohydr. Res.">
        <title>Carbohydrate esterase family 4 enzymes: substrate specificity.</title>
        <authorList>
            <person name="Caufrier F."/>
            <person name="Martinou A."/>
            <person name="Dupont C."/>
            <person name="Bouriotis V."/>
        </authorList>
    </citation>
    <scope>NUCLEOTIDE SEQUENCE</scope>
</reference>
<dbReference type="InterPro" id="IPR002509">
    <property type="entry name" value="NODB_dom"/>
</dbReference>
<protein>
    <submittedName>
        <fullName evidence="3">Polysaccharide deacetylase family protein</fullName>
        <ecNumber evidence="3">3.-.-.-</ecNumber>
    </submittedName>
</protein>
<dbReference type="PANTHER" id="PTHR43123">
    <property type="entry name" value="POLYSACCHARIDE DEACETYLASE-RELATED"/>
    <property type="match status" value="1"/>
</dbReference>
<dbReference type="Pfam" id="PF01522">
    <property type="entry name" value="Polysacc_deac_1"/>
    <property type="match status" value="1"/>
</dbReference>
<evidence type="ECO:0000313" key="3">
    <source>
        <dbReference type="RefSeq" id="WP_028312010.1"/>
    </source>
</evidence>
<name>A0A8B6X503_9BURK</name>
<dbReference type="AlphaFoldDB" id="A0A8B6X503"/>
<dbReference type="GO" id="GO:0005975">
    <property type="term" value="P:carbohydrate metabolic process"/>
    <property type="evidence" value="ECO:0007669"/>
    <property type="project" value="InterPro"/>
</dbReference>
<dbReference type="RefSeq" id="WP_028312010.1">
    <property type="nucleotide sequence ID" value="NZ_AXWS01000014.1"/>
</dbReference>
<feature type="domain" description="NodB homology" evidence="1">
    <location>
        <begin position="77"/>
        <end position="180"/>
    </location>
</feature>
<dbReference type="OrthoDB" id="9787041at2"/>
<proteinExistence type="predicted"/>
<dbReference type="Proteomes" id="UP000675920">
    <property type="component" value="Unplaced"/>
</dbReference>
<dbReference type="CDD" id="cd10979">
    <property type="entry name" value="CE4_PuuE_like"/>
    <property type="match status" value="1"/>
</dbReference>
<keyword evidence="2" id="KW-1185">Reference proteome</keyword>
<evidence type="ECO:0000259" key="1">
    <source>
        <dbReference type="Pfam" id="PF01522"/>
    </source>
</evidence>